<reference evidence="5" key="1">
    <citation type="journal article" date="2019" name="Int. J. Syst. Evol. Microbiol.">
        <title>The Global Catalogue of Microorganisms (GCM) 10K type strain sequencing project: providing services to taxonomists for standard genome sequencing and annotation.</title>
        <authorList>
            <consortium name="The Broad Institute Genomics Platform"/>
            <consortium name="The Broad Institute Genome Sequencing Center for Infectious Disease"/>
            <person name="Wu L."/>
            <person name="Ma J."/>
        </authorList>
    </citation>
    <scope>NUCLEOTIDE SEQUENCE [LARGE SCALE GENOMIC DNA]</scope>
    <source>
        <strain evidence="5">CCUG 60559</strain>
    </source>
</reference>
<comment type="caution">
    <text evidence="4">The sequence shown here is derived from an EMBL/GenBank/DDBJ whole genome shotgun (WGS) entry which is preliminary data.</text>
</comment>
<evidence type="ECO:0000256" key="2">
    <source>
        <dbReference type="ARBA" id="ARBA00023002"/>
    </source>
</evidence>
<name>A0ABW2IUM4_9GAMM</name>
<evidence type="ECO:0000256" key="3">
    <source>
        <dbReference type="RuleBase" id="RU000363"/>
    </source>
</evidence>
<protein>
    <submittedName>
        <fullName evidence="4">SDR family NAD(P)-dependent oxidoreductase</fullName>
    </submittedName>
</protein>
<evidence type="ECO:0000256" key="1">
    <source>
        <dbReference type="ARBA" id="ARBA00006484"/>
    </source>
</evidence>
<dbReference type="SUPFAM" id="SSF51735">
    <property type="entry name" value="NAD(P)-binding Rossmann-fold domains"/>
    <property type="match status" value="1"/>
</dbReference>
<dbReference type="Pfam" id="PF00106">
    <property type="entry name" value="adh_short"/>
    <property type="match status" value="1"/>
</dbReference>
<evidence type="ECO:0000313" key="4">
    <source>
        <dbReference type="EMBL" id="MFC7294435.1"/>
    </source>
</evidence>
<sequence length="257" mass="27663">MATPTPAPVAVITGGARRLGYHISQALLERGYRLFVLYRSTTPELEQLESRGVVSIHVDLAEPGNVQGALERIRSQAPHIHVLVNNASEFYPDMADTLDLATQTNRLFQINSTAPMMLMHGLQAQLVTAAKAQGTPSLIVNITDIFSERPNPRFAAYCASKAALSSLTLSYAGKLAPNVRVNAIMPGPIGFLPSHTDDQKKQVLSETLLPREGGFHSVVIQLLALIDNDFITGAQIPVDGGRRLAQGMSMQINGDAG</sequence>
<dbReference type="PROSITE" id="PS00061">
    <property type="entry name" value="ADH_SHORT"/>
    <property type="match status" value="1"/>
</dbReference>
<keyword evidence="5" id="KW-1185">Reference proteome</keyword>
<dbReference type="Proteomes" id="UP001596506">
    <property type="component" value="Unassembled WGS sequence"/>
</dbReference>
<keyword evidence="2" id="KW-0560">Oxidoreductase</keyword>
<dbReference type="Gene3D" id="3.40.50.720">
    <property type="entry name" value="NAD(P)-binding Rossmann-like Domain"/>
    <property type="match status" value="1"/>
</dbReference>
<comment type="similarity">
    <text evidence="1 3">Belongs to the short-chain dehydrogenases/reductases (SDR) family.</text>
</comment>
<proteinExistence type="inferred from homology"/>
<dbReference type="InterPro" id="IPR002347">
    <property type="entry name" value="SDR_fam"/>
</dbReference>
<dbReference type="RefSeq" id="WP_100689163.1">
    <property type="nucleotide sequence ID" value="NZ_JBHTBD010000002.1"/>
</dbReference>
<accession>A0ABW2IUM4</accession>
<organism evidence="4 5">
    <name type="scientific">Marinobacter aromaticivorans</name>
    <dbReference type="NCBI Taxonomy" id="1494078"/>
    <lineage>
        <taxon>Bacteria</taxon>
        <taxon>Pseudomonadati</taxon>
        <taxon>Pseudomonadota</taxon>
        <taxon>Gammaproteobacteria</taxon>
        <taxon>Pseudomonadales</taxon>
        <taxon>Marinobacteraceae</taxon>
        <taxon>Marinobacter</taxon>
    </lineage>
</organism>
<dbReference type="InterPro" id="IPR036291">
    <property type="entry name" value="NAD(P)-bd_dom_sf"/>
</dbReference>
<dbReference type="PANTHER" id="PTHR43639">
    <property type="entry name" value="OXIDOREDUCTASE, SHORT-CHAIN DEHYDROGENASE/REDUCTASE FAMILY (AFU_ORTHOLOGUE AFUA_5G02870)"/>
    <property type="match status" value="1"/>
</dbReference>
<gene>
    <name evidence="4" type="ORF">ACFQQA_06840</name>
</gene>
<dbReference type="PRINTS" id="PR00081">
    <property type="entry name" value="GDHRDH"/>
</dbReference>
<dbReference type="EMBL" id="JBHTBD010000002">
    <property type="protein sequence ID" value="MFC7294435.1"/>
    <property type="molecule type" value="Genomic_DNA"/>
</dbReference>
<dbReference type="InterPro" id="IPR020904">
    <property type="entry name" value="Sc_DH/Rdtase_CS"/>
</dbReference>
<dbReference type="PANTHER" id="PTHR43639:SF1">
    <property type="entry name" value="SHORT-CHAIN DEHYDROGENASE_REDUCTASE FAMILY PROTEIN"/>
    <property type="match status" value="1"/>
</dbReference>
<evidence type="ECO:0000313" key="5">
    <source>
        <dbReference type="Proteomes" id="UP001596506"/>
    </source>
</evidence>
<dbReference type="PRINTS" id="PR00080">
    <property type="entry name" value="SDRFAMILY"/>
</dbReference>